<dbReference type="Proteomes" id="UP000735874">
    <property type="component" value="Unassembled WGS sequence"/>
</dbReference>
<proteinExistence type="predicted"/>
<name>A0A8T1FX67_9STRA</name>
<gene>
    <name evidence="2" type="ORF">PC113_g8025</name>
    <name evidence="3" type="ORF">PC115_g9213</name>
    <name evidence="4" type="ORF">PC117_g10381</name>
    <name evidence="5" type="ORF">PC118_g9269</name>
    <name evidence="6" type="ORF">PC129_g8162</name>
</gene>
<accession>A0A8T1FX67</accession>
<feature type="compositionally biased region" description="Basic and acidic residues" evidence="1">
    <location>
        <begin position="64"/>
        <end position="75"/>
    </location>
</feature>
<evidence type="ECO:0000313" key="7">
    <source>
        <dbReference type="Proteomes" id="UP000697107"/>
    </source>
</evidence>
<feature type="region of interest" description="Disordered" evidence="1">
    <location>
        <begin position="44"/>
        <end position="85"/>
    </location>
</feature>
<dbReference type="Proteomes" id="UP000736787">
    <property type="component" value="Unassembled WGS sequence"/>
</dbReference>
<dbReference type="EMBL" id="RCMG01000183">
    <property type="protein sequence ID" value="KAG2860474.1"/>
    <property type="molecule type" value="Genomic_DNA"/>
</dbReference>
<feature type="region of interest" description="Disordered" evidence="1">
    <location>
        <begin position="1"/>
        <end position="25"/>
    </location>
</feature>
<protein>
    <submittedName>
        <fullName evidence="5">Uncharacterized protein</fullName>
    </submittedName>
</protein>
<dbReference type="EMBL" id="RCMV01000234">
    <property type="protein sequence ID" value="KAG3221089.1"/>
    <property type="molecule type" value="Genomic_DNA"/>
</dbReference>
<dbReference type="AlphaFoldDB" id="A0A8T1FX67"/>
<feature type="compositionally biased region" description="Polar residues" evidence="1">
    <location>
        <begin position="51"/>
        <end position="62"/>
    </location>
</feature>
<dbReference type="VEuPathDB" id="FungiDB:PC110_g10589"/>
<evidence type="ECO:0000313" key="2">
    <source>
        <dbReference type="EMBL" id="KAG2860474.1"/>
    </source>
</evidence>
<comment type="caution">
    <text evidence="5">The sequence shown here is derived from an EMBL/GenBank/DDBJ whole genome shotgun (WGS) entry which is preliminary data.</text>
</comment>
<reference evidence="5" key="1">
    <citation type="submission" date="2018-10" db="EMBL/GenBank/DDBJ databases">
        <title>Effector identification in a new, highly contiguous assembly of the strawberry crown rot pathogen Phytophthora cactorum.</title>
        <authorList>
            <person name="Armitage A.D."/>
            <person name="Nellist C.F."/>
            <person name="Bates H."/>
            <person name="Vickerstaff R.J."/>
            <person name="Harrison R.J."/>
        </authorList>
    </citation>
    <scope>NUCLEOTIDE SEQUENCE</scope>
    <source>
        <strain evidence="2">15-7</strain>
        <strain evidence="3">4032</strain>
        <strain evidence="4">4040</strain>
        <strain evidence="5">P415</strain>
        <strain evidence="6">P421</strain>
    </source>
</reference>
<dbReference type="Proteomes" id="UP000774804">
    <property type="component" value="Unassembled WGS sequence"/>
</dbReference>
<dbReference type="EMBL" id="RCMI01000249">
    <property type="protein sequence ID" value="KAG2922541.1"/>
    <property type="molecule type" value="Genomic_DNA"/>
</dbReference>
<evidence type="ECO:0000313" key="5">
    <source>
        <dbReference type="EMBL" id="KAG2983735.1"/>
    </source>
</evidence>
<dbReference type="EMBL" id="RCML01000250">
    <property type="protein sequence ID" value="KAG2983735.1"/>
    <property type="molecule type" value="Genomic_DNA"/>
</dbReference>
<dbReference type="Proteomes" id="UP000697107">
    <property type="component" value="Unassembled WGS sequence"/>
</dbReference>
<evidence type="ECO:0000256" key="1">
    <source>
        <dbReference type="SAM" id="MobiDB-lite"/>
    </source>
</evidence>
<sequence length="157" mass="17378">MARNLRLKTSVRAPPPTEQRNLCAGTADDATAYAAPLHVSSDEEWVDSAAGTCSNASSQPKQGRSGELDHPRSVQDESGNGQGLQVLAPPLERFEFESWEDLDGNVAEYTKRTYQSFRIRTNNTVTTRNNKTCSTGSKKPLLPDEWENYGKTFICTH</sequence>
<evidence type="ECO:0000313" key="4">
    <source>
        <dbReference type="EMBL" id="KAG2940956.1"/>
    </source>
</evidence>
<evidence type="ECO:0000313" key="3">
    <source>
        <dbReference type="EMBL" id="KAG2922541.1"/>
    </source>
</evidence>
<organism evidence="5 7">
    <name type="scientific">Phytophthora cactorum</name>
    <dbReference type="NCBI Taxonomy" id="29920"/>
    <lineage>
        <taxon>Eukaryota</taxon>
        <taxon>Sar</taxon>
        <taxon>Stramenopiles</taxon>
        <taxon>Oomycota</taxon>
        <taxon>Peronosporomycetes</taxon>
        <taxon>Peronosporales</taxon>
        <taxon>Peronosporaceae</taxon>
        <taxon>Phytophthora</taxon>
    </lineage>
</organism>
<dbReference type="Proteomes" id="UP000760860">
    <property type="component" value="Unassembled WGS sequence"/>
</dbReference>
<evidence type="ECO:0000313" key="6">
    <source>
        <dbReference type="EMBL" id="KAG3221089.1"/>
    </source>
</evidence>
<dbReference type="EMBL" id="RCMK01000252">
    <property type="protein sequence ID" value="KAG2940956.1"/>
    <property type="molecule type" value="Genomic_DNA"/>
</dbReference>